<evidence type="ECO:0000256" key="5">
    <source>
        <dbReference type="SAM" id="MobiDB-lite"/>
    </source>
</evidence>
<dbReference type="GeneID" id="101854995"/>
<evidence type="ECO:0000256" key="2">
    <source>
        <dbReference type="RuleBase" id="RU003844"/>
    </source>
</evidence>
<dbReference type="Gene3D" id="2.40.160.120">
    <property type="match status" value="1"/>
</dbReference>
<dbReference type="RefSeq" id="XP_012945876.1">
    <property type="nucleotide sequence ID" value="XM_013090422.1"/>
</dbReference>
<dbReference type="Proteomes" id="UP000694888">
    <property type="component" value="Unplaced"/>
</dbReference>
<reference evidence="7" key="1">
    <citation type="submission" date="2025-08" db="UniProtKB">
        <authorList>
            <consortium name="RefSeq"/>
        </authorList>
    </citation>
    <scope>IDENTIFICATION</scope>
</reference>
<dbReference type="InterPro" id="IPR018494">
    <property type="entry name" value="Oxysterol-bd_CS"/>
</dbReference>
<comment type="similarity">
    <text evidence="2">Belongs to the OSBP family.</text>
</comment>
<keyword evidence="3" id="KW-0813">Transport</keyword>
<evidence type="ECO:0000256" key="3">
    <source>
        <dbReference type="RuleBase" id="RU003845"/>
    </source>
</evidence>
<keyword evidence="4" id="KW-0175">Coiled coil</keyword>
<feature type="coiled-coil region" evidence="4">
    <location>
        <begin position="428"/>
        <end position="455"/>
    </location>
</feature>
<dbReference type="Pfam" id="PF01237">
    <property type="entry name" value="Oxysterol_BP"/>
    <property type="match status" value="1"/>
</dbReference>
<protein>
    <recommendedName>
        <fullName evidence="3">Oxysterol-binding protein</fullName>
    </recommendedName>
</protein>
<dbReference type="PROSITE" id="PS01013">
    <property type="entry name" value="OSBP"/>
    <property type="match status" value="1"/>
</dbReference>
<dbReference type="InterPro" id="IPR037239">
    <property type="entry name" value="OSBP_sf"/>
</dbReference>
<organism evidence="6 7">
    <name type="scientific">Aplysia californica</name>
    <name type="common">California sea hare</name>
    <dbReference type="NCBI Taxonomy" id="6500"/>
    <lineage>
        <taxon>Eukaryota</taxon>
        <taxon>Metazoa</taxon>
        <taxon>Spiralia</taxon>
        <taxon>Lophotrochozoa</taxon>
        <taxon>Mollusca</taxon>
        <taxon>Gastropoda</taxon>
        <taxon>Heterobranchia</taxon>
        <taxon>Euthyneura</taxon>
        <taxon>Tectipleura</taxon>
        <taxon>Aplysiida</taxon>
        <taxon>Aplysioidea</taxon>
        <taxon>Aplysiidae</taxon>
        <taxon>Aplysia</taxon>
    </lineage>
</organism>
<dbReference type="PANTHER" id="PTHR10972">
    <property type="entry name" value="OXYSTEROL-BINDING PROTEIN-RELATED"/>
    <property type="match status" value="1"/>
</dbReference>
<feature type="region of interest" description="Disordered" evidence="5">
    <location>
        <begin position="59"/>
        <end position="84"/>
    </location>
</feature>
<evidence type="ECO:0000256" key="1">
    <source>
        <dbReference type="ARBA" id="ARBA00023121"/>
    </source>
</evidence>
<accession>A0ABM1ADZ8</accession>
<keyword evidence="3" id="KW-0445">Lipid transport</keyword>
<gene>
    <name evidence="7" type="primary">LOC101854995</name>
</gene>
<dbReference type="PANTHER" id="PTHR10972:SF209">
    <property type="entry name" value="OXYSTEROL-BINDING PROTEIN"/>
    <property type="match status" value="1"/>
</dbReference>
<keyword evidence="6" id="KW-1185">Reference proteome</keyword>
<dbReference type="Gene3D" id="3.30.70.3490">
    <property type="match status" value="1"/>
</dbReference>
<name>A0ABM1ADZ8_APLCA</name>
<evidence type="ECO:0000313" key="7">
    <source>
        <dbReference type="RefSeq" id="XP_012945876.1"/>
    </source>
</evidence>
<sequence>MSLCCWHNARSMPSSSVDDARFEPGRLRVLADTYPLRDPLGDPDVIAVGPSGRGGVSWGSIRGVRDRDKSPSTRRMSALHRKKSQISDTHQYRQKLPAVMFSRAEISFWTILKQCIGKELSKITMPVVFNEPISLIQRLAEYMEYSFLIDKALRCHNPVDRMEMVCAFVIAALSSNYKRIGKPFNPVLGETFEFVRQDLGFRFVGEQVSHHPPITAFHATGGGYSFQGSIQPKLSFWGKTVEICPRGLIRLELHKFKETYTWQNVDLIVHNVILGKLWMEYRGNIQVSVNRGTHSATLTFKPAGWLTKEQHHVEGFVYEGSVKKRALYGSWVLGMYSCGVSTYDRFLADSEAKARHAAKEKINVEKTSLATFNYDLAQQRTLWTVNERPADSAQYYEFSRLAVSLNDKLPNMEMYLPPTDSRWRPDIRAMEEGLLDQASAQKERIEEKQRAARRDDKCRNRSFTPRWFSLKKNPDSRKDEWEYGHQYWDRDWTNCPSLF</sequence>
<evidence type="ECO:0000256" key="4">
    <source>
        <dbReference type="SAM" id="Coils"/>
    </source>
</evidence>
<dbReference type="InterPro" id="IPR000648">
    <property type="entry name" value="Oxysterol-bd"/>
</dbReference>
<keyword evidence="1" id="KW-0446">Lipid-binding</keyword>
<evidence type="ECO:0000313" key="6">
    <source>
        <dbReference type="Proteomes" id="UP000694888"/>
    </source>
</evidence>
<proteinExistence type="inferred from homology"/>
<dbReference type="SUPFAM" id="SSF144000">
    <property type="entry name" value="Oxysterol-binding protein-like"/>
    <property type="match status" value="1"/>
</dbReference>